<dbReference type="EMBL" id="AOLN01000013">
    <property type="protein sequence ID" value="ELZ94092.1"/>
    <property type="molecule type" value="Genomic_DNA"/>
</dbReference>
<organism evidence="1 2">
    <name type="scientific">Haloferax mucosum ATCC BAA-1512</name>
    <dbReference type="NCBI Taxonomy" id="662479"/>
    <lineage>
        <taxon>Archaea</taxon>
        <taxon>Methanobacteriati</taxon>
        <taxon>Methanobacteriota</taxon>
        <taxon>Stenosarchaea group</taxon>
        <taxon>Halobacteria</taxon>
        <taxon>Halobacteriales</taxon>
        <taxon>Haloferacaceae</taxon>
        <taxon>Haloferax</taxon>
    </lineage>
</organism>
<dbReference type="AlphaFoldDB" id="M0IDG1"/>
<accession>M0IDG1</accession>
<comment type="caution">
    <text evidence="1">The sequence shown here is derived from an EMBL/GenBank/DDBJ whole genome shotgun (WGS) entry which is preliminary data.</text>
</comment>
<evidence type="ECO:0000313" key="1">
    <source>
        <dbReference type="EMBL" id="ELZ94092.1"/>
    </source>
</evidence>
<keyword evidence="2" id="KW-1185">Reference proteome</keyword>
<proteinExistence type="predicted"/>
<reference evidence="1 2" key="1">
    <citation type="journal article" date="2014" name="PLoS Genet.">
        <title>Phylogenetically driven sequencing of extremely halophilic archaea reveals strategies for static and dynamic osmo-response.</title>
        <authorList>
            <person name="Becker E.A."/>
            <person name="Seitzer P.M."/>
            <person name="Tritt A."/>
            <person name="Larsen D."/>
            <person name="Krusor M."/>
            <person name="Yao A.I."/>
            <person name="Wu D."/>
            <person name="Madern D."/>
            <person name="Eisen J.A."/>
            <person name="Darling A.E."/>
            <person name="Facciotti M.T."/>
        </authorList>
    </citation>
    <scope>NUCLEOTIDE SEQUENCE [LARGE SCALE GENOMIC DNA]</scope>
    <source>
        <strain evidence="1 2">ATCC BAA-1512</strain>
    </source>
</reference>
<dbReference type="Proteomes" id="UP000011550">
    <property type="component" value="Unassembled WGS sequence"/>
</dbReference>
<protein>
    <submittedName>
        <fullName evidence="1">Uncharacterized protein</fullName>
    </submittedName>
</protein>
<name>M0IDG1_9EURY</name>
<dbReference type="STRING" id="662479.C440_10743"/>
<dbReference type="PATRIC" id="fig|662479.7.peg.2176"/>
<gene>
    <name evidence="1" type="ORF">C440_10743</name>
</gene>
<sequence length="88" mass="10039">MDISDPRVEESPWVKKVVEASSGGHPREMTISDCLSDYDDLREDLNALPAVHRAEDRLYYVRAEGQIVRVRAVFFTDDETGRPGRKAF</sequence>
<evidence type="ECO:0000313" key="2">
    <source>
        <dbReference type="Proteomes" id="UP000011550"/>
    </source>
</evidence>